<name>A0A2I1C3Z3_ASPN1</name>
<comment type="caution">
    <text evidence="2">The sequence shown here is derived from an EMBL/GenBank/DDBJ whole genome shotgun (WGS) entry which is preliminary data.</text>
</comment>
<dbReference type="AlphaFoldDB" id="A0A2I1C3Z3"/>
<evidence type="ECO:0000313" key="2">
    <source>
        <dbReference type="EMBL" id="PKX92346.1"/>
    </source>
</evidence>
<reference evidence="3" key="1">
    <citation type="journal article" date="2018" name="Proc. Natl. Acad. Sci. U.S.A.">
        <title>Linking secondary metabolites to gene clusters through genome sequencing of six diverse Aspergillus species.</title>
        <authorList>
            <person name="Kaerboelling I."/>
            <person name="Vesth T.C."/>
            <person name="Frisvad J.C."/>
            <person name="Nybo J.L."/>
            <person name="Theobald S."/>
            <person name="Kuo A."/>
            <person name="Bowyer P."/>
            <person name="Matsuda Y."/>
            <person name="Mondo S."/>
            <person name="Lyhne E.K."/>
            <person name="Kogle M.E."/>
            <person name="Clum A."/>
            <person name="Lipzen A."/>
            <person name="Salamov A."/>
            <person name="Ngan C.Y."/>
            <person name="Daum C."/>
            <person name="Chiniquy J."/>
            <person name="Barry K."/>
            <person name="LaButti K."/>
            <person name="Haridas S."/>
            <person name="Simmons B.A."/>
            <person name="Magnuson J.K."/>
            <person name="Mortensen U.H."/>
            <person name="Larsen T.O."/>
            <person name="Grigoriev I.V."/>
            <person name="Baker S.E."/>
            <person name="Andersen M.R."/>
        </authorList>
    </citation>
    <scope>NUCLEOTIDE SEQUENCE [LARGE SCALE GENOMIC DNA]</scope>
    <source>
        <strain evidence="3">IBT 16806</strain>
    </source>
</reference>
<dbReference type="EMBL" id="MSZS01000005">
    <property type="protein sequence ID" value="PKX92346.1"/>
    <property type="molecule type" value="Genomic_DNA"/>
</dbReference>
<evidence type="ECO:0000256" key="1">
    <source>
        <dbReference type="SAM" id="Phobius"/>
    </source>
</evidence>
<dbReference type="GeneID" id="36528630"/>
<dbReference type="VEuPathDB" id="FungiDB:P174DRAFT_197549"/>
<keyword evidence="1" id="KW-0472">Membrane</keyword>
<proteinExistence type="predicted"/>
<keyword evidence="1" id="KW-0812">Transmembrane</keyword>
<keyword evidence="1" id="KW-1133">Transmembrane helix</keyword>
<evidence type="ECO:0008006" key="4">
    <source>
        <dbReference type="Google" id="ProtNLM"/>
    </source>
</evidence>
<sequence>MPSASLQLRYASPERRIADIVAITFDMVTEIALLAFLSSSCLIRRPRHHPNAIPFKSLFICLLSHIITDLYRFFCLIHYAFCSPRENCRETVAPWQ</sequence>
<organism evidence="2 3">
    <name type="scientific">Aspergillus novofumigatus (strain IBT 16806)</name>
    <dbReference type="NCBI Taxonomy" id="1392255"/>
    <lineage>
        <taxon>Eukaryota</taxon>
        <taxon>Fungi</taxon>
        <taxon>Dikarya</taxon>
        <taxon>Ascomycota</taxon>
        <taxon>Pezizomycotina</taxon>
        <taxon>Eurotiomycetes</taxon>
        <taxon>Eurotiomycetidae</taxon>
        <taxon>Eurotiales</taxon>
        <taxon>Aspergillaceae</taxon>
        <taxon>Aspergillus</taxon>
        <taxon>Aspergillus subgen. Fumigati</taxon>
    </lineage>
</organism>
<dbReference type="OrthoDB" id="10521867at2759"/>
<accession>A0A2I1C3Z3</accession>
<gene>
    <name evidence="2" type="ORF">P174DRAFT_197549</name>
</gene>
<feature type="transmembrane region" description="Helical" evidence="1">
    <location>
        <begin position="20"/>
        <end position="37"/>
    </location>
</feature>
<keyword evidence="3" id="KW-1185">Reference proteome</keyword>
<evidence type="ECO:0000313" key="3">
    <source>
        <dbReference type="Proteomes" id="UP000234474"/>
    </source>
</evidence>
<dbReference type="RefSeq" id="XP_024680941.1">
    <property type="nucleotide sequence ID" value="XM_024821304.1"/>
</dbReference>
<protein>
    <recommendedName>
        <fullName evidence="4">Integral membrane protein</fullName>
    </recommendedName>
</protein>
<dbReference type="Proteomes" id="UP000234474">
    <property type="component" value="Unassembled WGS sequence"/>
</dbReference>